<gene>
    <name evidence="3" type="ORF">TIFTF001_036596</name>
</gene>
<dbReference type="Proteomes" id="UP001187192">
    <property type="component" value="Unassembled WGS sequence"/>
</dbReference>
<accession>A0AA88JCX0</accession>
<dbReference type="Pfam" id="PF03732">
    <property type="entry name" value="Retrotrans_gag"/>
    <property type="match status" value="1"/>
</dbReference>
<evidence type="ECO:0000259" key="2">
    <source>
        <dbReference type="Pfam" id="PF03732"/>
    </source>
</evidence>
<feature type="region of interest" description="Disordered" evidence="1">
    <location>
        <begin position="351"/>
        <end position="402"/>
    </location>
</feature>
<feature type="compositionally biased region" description="Basic and acidic residues" evidence="1">
    <location>
        <begin position="351"/>
        <end position="394"/>
    </location>
</feature>
<evidence type="ECO:0000256" key="1">
    <source>
        <dbReference type="SAM" id="MobiDB-lite"/>
    </source>
</evidence>
<feature type="domain" description="Retrotransposon gag" evidence="2">
    <location>
        <begin position="225"/>
        <end position="314"/>
    </location>
</feature>
<organism evidence="3 4">
    <name type="scientific">Ficus carica</name>
    <name type="common">Common fig</name>
    <dbReference type="NCBI Taxonomy" id="3494"/>
    <lineage>
        <taxon>Eukaryota</taxon>
        <taxon>Viridiplantae</taxon>
        <taxon>Streptophyta</taxon>
        <taxon>Embryophyta</taxon>
        <taxon>Tracheophyta</taxon>
        <taxon>Spermatophyta</taxon>
        <taxon>Magnoliopsida</taxon>
        <taxon>eudicotyledons</taxon>
        <taxon>Gunneridae</taxon>
        <taxon>Pentapetalae</taxon>
        <taxon>rosids</taxon>
        <taxon>fabids</taxon>
        <taxon>Rosales</taxon>
        <taxon>Moraceae</taxon>
        <taxon>Ficeae</taxon>
        <taxon>Ficus</taxon>
    </lineage>
</organism>
<proteinExistence type="predicted"/>
<protein>
    <recommendedName>
        <fullName evidence="2">Retrotransposon gag domain-containing protein</fullName>
    </recommendedName>
</protein>
<dbReference type="PANTHER" id="PTHR33223:SF10">
    <property type="entry name" value="AMINOTRANSFERASE-LIKE PLANT MOBILE DOMAIN-CONTAINING PROTEIN"/>
    <property type="match status" value="1"/>
</dbReference>
<reference evidence="3" key="1">
    <citation type="submission" date="2023-07" db="EMBL/GenBank/DDBJ databases">
        <title>draft genome sequence of fig (Ficus carica).</title>
        <authorList>
            <person name="Takahashi T."/>
            <person name="Nishimura K."/>
        </authorList>
    </citation>
    <scope>NUCLEOTIDE SEQUENCE</scope>
</reference>
<dbReference type="EMBL" id="BTGU01000466">
    <property type="protein sequence ID" value="GMN67536.1"/>
    <property type="molecule type" value="Genomic_DNA"/>
</dbReference>
<evidence type="ECO:0000313" key="3">
    <source>
        <dbReference type="EMBL" id="GMN67536.1"/>
    </source>
</evidence>
<dbReference type="InterPro" id="IPR005162">
    <property type="entry name" value="Retrotrans_gag_dom"/>
</dbReference>
<evidence type="ECO:0000313" key="4">
    <source>
        <dbReference type="Proteomes" id="UP001187192"/>
    </source>
</evidence>
<feature type="region of interest" description="Disordered" evidence="1">
    <location>
        <begin position="1"/>
        <end position="119"/>
    </location>
</feature>
<name>A0AA88JCX0_FICCA</name>
<dbReference type="CDD" id="cd00303">
    <property type="entry name" value="retropepsin_like"/>
    <property type="match status" value="1"/>
</dbReference>
<feature type="compositionally biased region" description="Basic residues" evidence="1">
    <location>
        <begin position="80"/>
        <end position="93"/>
    </location>
</feature>
<keyword evidence="4" id="KW-1185">Reference proteome</keyword>
<comment type="caution">
    <text evidence="3">The sequence shown here is derived from an EMBL/GenBank/DDBJ whole genome shotgun (WGS) entry which is preliminary data.</text>
</comment>
<dbReference type="AlphaFoldDB" id="A0AA88JCX0"/>
<dbReference type="PANTHER" id="PTHR33223">
    <property type="entry name" value="CCHC-TYPE DOMAIN-CONTAINING PROTEIN"/>
    <property type="match status" value="1"/>
</dbReference>
<sequence>MDEHTNQDIQEDDNHAPTGSQSTRPPRRQRGAHGSLPRHPQCPTASTANGSGRIDTEQAAWQADVATLHPQLPRMVSRTGKARKDRSTRRRSRAGCAQGPVARGSTPRKHPSSQPRPETILIYRRLGREASVDKPAERENHNQSRLDHLQRQLDLLIGQQCGLEPPGSADPLFTPSIMASPYPSRFKMPTIPSYDGFTDADEYLENYQTHMLIQSANEAALCKSFCLTLTGVALQWYQRLPPASIDSFQQLVNSFSTAFLGSRTRKLGASHLFGIKQRENKKLKKYLERFDKVVVQVEDCTDDTLTQALREGINDPRLVWTLAYARPTSFTHLRVIAWRHAEADEYVRGRGLEVQDQERPSNIRSERDQPRNSDQNRQDKGKNPVVETRAEADPSPRMPTGRFRQYTPLVTMIEHVLNQVFGRGLLRDLPPIRTDRSRRNQNKYCHFHKDVGHDIKDCIQLRDQIELLFHEGHLWEFVEKIITPAGQGNRAAPAAQDTASSRRSYAREARRFVRGEYINMAEHISKMCRQDSPPITFTDDEADRLLHPHNDALVGEIRVANNVVRRVLIDSGSSADVMFMDAFSRLKIEGATLTPAKTPLYGFVRDCVRAAGTVRLPVTIDDGPLHLPPRQKFPTGNGIGVFRGNQEGARKCYMEAVTKVCWKAPAPATVATILAVDEAGVLSGEVKHLADLDPRMPEEEIRALPLEDLIPFQLDLERPERTNAEADVLAWLVSGNDLEGLVSFPIEKLDQPSIDREEMVIVAESTQTWMDPIARYLADS</sequence>